<dbReference type="GO" id="GO:0003677">
    <property type="term" value="F:DNA binding"/>
    <property type="evidence" value="ECO:0007669"/>
    <property type="project" value="UniProtKB-KW"/>
</dbReference>
<keyword evidence="3" id="KW-0804">Transcription</keyword>
<name>A0A8K0V0J8_9ENTR</name>
<organism evidence="5 6">
    <name type="scientific">Tenebrionibacter intestinalis</name>
    <dbReference type="NCBI Taxonomy" id="2799638"/>
    <lineage>
        <taxon>Bacteria</taxon>
        <taxon>Pseudomonadati</taxon>
        <taxon>Pseudomonadota</taxon>
        <taxon>Gammaproteobacteria</taxon>
        <taxon>Enterobacterales</taxon>
        <taxon>Enterobacteriaceae</taxon>
        <taxon>Tenebrionibacter/Tenebrionicola group</taxon>
        <taxon>Tenebrionibacter</taxon>
    </lineage>
</organism>
<dbReference type="RefSeq" id="WP_238713323.1">
    <property type="nucleotide sequence ID" value="NZ_JAEPBH010000014.1"/>
</dbReference>
<proteinExistence type="predicted"/>
<dbReference type="Proteomes" id="UP000659047">
    <property type="component" value="Unassembled WGS sequence"/>
</dbReference>
<gene>
    <name evidence="5" type="ORF">JJB97_07125</name>
</gene>
<dbReference type="InterPro" id="IPR036388">
    <property type="entry name" value="WH-like_DNA-bd_sf"/>
</dbReference>
<dbReference type="EMBL" id="JAEPBH010000014">
    <property type="protein sequence ID" value="MBK4715104.1"/>
    <property type="molecule type" value="Genomic_DNA"/>
</dbReference>
<sequence length="220" mass="25209">MEDIKRPQNVIVFYEENIFQKILCQYIEKGIKGRQIALSLVPSLDTLFERISQGLVDVLLTEFHYLYGNKAWDHAANKKFKQLCLEHHVRRGLLVADNNPWLMRRIVEMEFEAAVSMNDDISELNKAIDYILRAKEATPFVSSHLRASLSAARKRADTLSSREWEVVYLVAQGYSISEIAARKSRALSTVATQKHNAMKKLNVSNNSELIKYIHTAGMLK</sequence>
<accession>A0A8K0V0J8</accession>
<dbReference type="AlphaFoldDB" id="A0A8K0V0J8"/>
<reference evidence="5" key="1">
    <citation type="submission" date="2021-01" db="EMBL/GenBank/DDBJ databases">
        <title>Intestinitalea alba gen. nov., sp. nov., a novel genus of the family Enterobacteriaceae, isolated from the gut of the plastic-eating mealworm Tenebrio molitor L.</title>
        <authorList>
            <person name="Yang Y."/>
        </authorList>
    </citation>
    <scope>NUCLEOTIDE SEQUENCE</scope>
    <source>
        <strain evidence="5">BIT-L3</strain>
    </source>
</reference>
<keyword evidence="1" id="KW-0805">Transcription regulation</keyword>
<evidence type="ECO:0000313" key="5">
    <source>
        <dbReference type="EMBL" id="MBK4715104.1"/>
    </source>
</evidence>
<dbReference type="Pfam" id="PF00196">
    <property type="entry name" value="GerE"/>
    <property type="match status" value="1"/>
</dbReference>
<evidence type="ECO:0000259" key="4">
    <source>
        <dbReference type="PROSITE" id="PS50043"/>
    </source>
</evidence>
<keyword evidence="6" id="KW-1185">Reference proteome</keyword>
<dbReference type="CDD" id="cd06170">
    <property type="entry name" value="LuxR_C_like"/>
    <property type="match status" value="1"/>
</dbReference>
<evidence type="ECO:0000256" key="1">
    <source>
        <dbReference type="ARBA" id="ARBA00023015"/>
    </source>
</evidence>
<keyword evidence="2" id="KW-0238">DNA-binding</keyword>
<comment type="caution">
    <text evidence="5">The sequence shown here is derived from an EMBL/GenBank/DDBJ whole genome shotgun (WGS) entry which is preliminary data.</text>
</comment>
<dbReference type="PRINTS" id="PR00038">
    <property type="entry name" value="HTHLUXR"/>
</dbReference>
<evidence type="ECO:0000313" key="6">
    <source>
        <dbReference type="Proteomes" id="UP000659047"/>
    </source>
</evidence>
<dbReference type="InterPro" id="IPR016032">
    <property type="entry name" value="Sig_transdc_resp-reg_C-effctor"/>
</dbReference>
<feature type="domain" description="HTH luxR-type" evidence="4">
    <location>
        <begin position="152"/>
        <end position="217"/>
    </location>
</feature>
<dbReference type="SUPFAM" id="SSF46894">
    <property type="entry name" value="C-terminal effector domain of the bipartite response regulators"/>
    <property type="match status" value="1"/>
</dbReference>
<dbReference type="PANTHER" id="PTHR44688">
    <property type="entry name" value="DNA-BINDING TRANSCRIPTIONAL ACTIVATOR DEVR_DOSR"/>
    <property type="match status" value="1"/>
</dbReference>
<dbReference type="GO" id="GO:0006355">
    <property type="term" value="P:regulation of DNA-templated transcription"/>
    <property type="evidence" value="ECO:0007669"/>
    <property type="project" value="InterPro"/>
</dbReference>
<dbReference type="PANTHER" id="PTHR44688:SF16">
    <property type="entry name" value="DNA-BINDING TRANSCRIPTIONAL ACTIVATOR DEVR_DOSR"/>
    <property type="match status" value="1"/>
</dbReference>
<dbReference type="PROSITE" id="PS50043">
    <property type="entry name" value="HTH_LUXR_2"/>
    <property type="match status" value="1"/>
</dbReference>
<evidence type="ECO:0000256" key="2">
    <source>
        <dbReference type="ARBA" id="ARBA00023125"/>
    </source>
</evidence>
<evidence type="ECO:0000256" key="3">
    <source>
        <dbReference type="ARBA" id="ARBA00023163"/>
    </source>
</evidence>
<dbReference type="InterPro" id="IPR000792">
    <property type="entry name" value="Tscrpt_reg_LuxR_C"/>
</dbReference>
<dbReference type="SMART" id="SM00421">
    <property type="entry name" value="HTH_LUXR"/>
    <property type="match status" value="1"/>
</dbReference>
<protein>
    <submittedName>
        <fullName evidence="5">Response regulator transcription factor</fullName>
    </submittedName>
</protein>
<dbReference type="Gene3D" id="1.10.10.10">
    <property type="entry name" value="Winged helix-like DNA-binding domain superfamily/Winged helix DNA-binding domain"/>
    <property type="match status" value="1"/>
</dbReference>